<dbReference type="PANTHER" id="PTHR30547:SF0">
    <property type="entry name" value="BLR8175 PROTEIN"/>
    <property type="match status" value="1"/>
</dbReference>
<dbReference type="EMBL" id="BMLV01000002">
    <property type="protein sequence ID" value="GGP03162.1"/>
    <property type="molecule type" value="Genomic_DNA"/>
</dbReference>
<keyword evidence="4" id="KW-1185">Reference proteome</keyword>
<feature type="domain" description="YhcG N-terminal" evidence="2">
    <location>
        <begin position="14"/>
        <end position="94"/>
    </location>
</feature>
<feature type="domain" description="YhcG PDDEXK nuclease" evidence="1">
    <location>
        <begin position="219"/>
        <end position="373"/>
    </location>
</feature>
<gene>
    <name evidence="3" type="ORF">GCM10010992_10460</name>
</gene>
<dbReference type="InterPro" id="IPR011856">
    <property type="entry name" value="tRNA_endonuc-like_dom_sf"/>
</dbReference>
<accession>A0ABQ2NIU9</accession>
<evidence type="ECO:0000259" key="1">
    <source>
        <dbReference type="Pfam" id="PF06250"/>
    </source>
</evidence>
<evidence type="ECO:0000313" key="4">
    <source>
        <dbReference type="Proteomes" id="UP000620064"/>
    </source>
</evidence>
<evidence type="ECO:0000259" key="2">
    <source>
        <dbReference type="Pfam" id="PF17761"/>
    </source>
</evidence>
<dbReference type="InterPro" id="IPR009362">
    <property type="entry name" value="YhcG_C"/>
</dbReference>
<dbReference type="InterPro" id="IPR053148">
    <property type="entry name" value="PD-DEXK-like_domain"/>
</dbReference>
<comment type="caution">
    <text evidence="3">The sequence shown here is derived from an EMBL/GenBank/DDBJ whole genome shotgun (WGS) entry which is preliminary data.</text>
</comment>
<dbReference type="Gene3D" id="3.40.1350.10">
    <property type="match status" value="1"/>
</dbReference>
<dbReference type="PANTHER" id="PTHR30547">
    <property type="entry name" value="UNCHARACTERIZED PROTEIN YHCG-RELATED"/>
    <property type="match status" value="1"/>
</dbReference>
<dbReference type="InterPro" id="IPR041527">
    <property type="entry name" value="YhcG_N"/>
</dbReference>
<dbReference type="RefSeq" id="WP_188617027.1">
    <property type="nucleotide sequence ID" value="NZ_BMLV01000002.1"/>
</dbReference>
<proteinExistence type="predicted"/>
<dbReference type="Pfam" id="PF17761">
    <property type="entry name" value="DUF1016_N"/>
    <property type="match status" value="2"/>
</dbReference>
<reference evidence="4" key="1">
    <citation type="journal article" date="2019" name="Int. J. Syst. Evol. Microbiol.">
        <title>The Global Catalogue of Microorganisms (GCM) 10K type strain sequencing project: providing services to taxonomists for standard genome sequencing and annotation.</title>
        <authorList>
            <consortium name="The Broad Institute Genomics Platform"/>
            <consortium name="The Broad Institute Genome Sequencing Center for Infectious Disease"/>
            <person name="Wu L."/>
            <person name="Ma J."/>
        </authorList>
    </citation>
    <scope>NUCLEOTIDE SEQUENCE [LARGE SCALE GENOMIC DNA]</scope>
    <source>
        <strain evidence="4">CGMCC 1.7656</strain>
    </source>
</reference>
<organism evidence="3 4">
    <name type="scientific">Cloacibacterium rupense</name>
    <dbReference type="NCBI Taxonomy" id="517423"/>
    <lineage>
        <taxon>Bacteria</taxon>
        <taxon>Pseudomonadati</taxon>
        <taxon>Bacteroidota</taxon>
        <taxon>Flavobacteriia</taxon>
        <taxon>Flavobacteriales</taxon>
        <taxon>Weeksellaceae</taxon>
    </lineage>
</organism>
<name>A0ABQ2NIU9_9FLAO</name>
<sequence>MNLSSPEYKTWIFELKQKIQQSQIKAAIKVNSALIEMYWELGKKISERNFENTYGSGFFRQLSNDLKKEFPEIKGFSETNLKFFKRFYLFYRNEFTNRYQVGDDFQNTDNQSIKEIKQIDNENTSLQQLVRISENINRQQLVNETFEKLFLIPWGHHIQILTKCKTTKEALFYINKTIENGWSRAVLLNMISGNLFQSQGKAVTNFSKTLPDYQSDLVKETLKDPYNFDFITITENYKEKELEKALIDNIQQFLIELGSGFAFVGKQFEITVAEKSYYIDLLFYHIKLKRYVVIELKTGELEPEHAGKLNFYVTTIDKQLRDESDNATIGLIICKTKNNIIAEYSLTDLHKPLGISSYELKKILPKNFKSSLPSIEEIENELKNL</sequence>
<protein>
    <recommendedName>
        <fullName evidence="5">Nuclease of restriction endonuclease-like (RecB) superfamily, DUF1016 family</fullName>
    </recommendedName>
</protein>
<feature type="domain" description="YhcG N-terminal" evidence="2">
    <location>
        <begin position="123"/>
        <end position="197"/>
    </location>
</feature>
<dbReference type="Pfam" id="PF06250">
    <property type="entry name" value="YhcG_C"/>
    <property type="match status" value="1"/>
</dbReference>
<evidence type="ECO:0008006" key="5">
    <source>
        <dbReference type="Google" id="ProtNLM"/>
    </source>
</evidence>
<evidence type="ECO:0000313" key="3">
    <source>
        <dbReference type="EMBL" id="GGP03162.1"/>
    </source>
</evidence>
<dbReference type="Proteomes" id="UP000620064">
    <property type="component" value="Unassembled WGS sequence"/>
</dbReference>